<dbReference type="EMBL" id="RFLY01000005">
    <property type="protein sequence ID" value="RMH93501.1"/>
    <property type="molecule type" value="Genomic_DNA"/>
</dbReference>
<organism evidence="2 3">
    <name type="scientific">Solilutibacter pythonis</name>
    <dbReference type="NCBI Taxonomy" id="2483112"/>
    <lineage>
        <taxon>Bacteria</taxon>
        <taxon>Pseudomonadati</taxon>
        <taxon>Pseudomonadota</taxon>
        <taxon>Gammaproteobacteria</taxon>
        <taxon>Lysobacterales</taxon>
        <taxon>Lysobacteraceae</taxon>
        <taxon>Solilutibacter</taxon>
    </lineage>
</organism>
<evidence type="ECO:0000313" key="2">
    <source>
        <dbReference type="EMBL" id="RMH93501.1"/>
    </source>
</evidence>
<feature type="chain" id="PRO_5017996205" description="Secreted protein" evidence="1">
    <location>
        <begin position="22"/>
        <end position="163"/>
    </location>
</feature>
<proteinExistence type="predicted"/>
<dbReference type="OrthoDB" id="5966441at2"/>
<name>A0A3M2HUV4_9GAMM</name>
<accession>A0A3M2HUV4</accession>
<dbReference type="RefSeq" id="WP_122100950.1">
    <property type="nucleotide sequence ID" value="NZ_RFLY01000005.1"/>
</dbReference>
<evidence type="ECO:0000313" key="3">
    <source>
        <dbReference type="Proteomes" id="UP000275012"/>
    </source>
</evidence>
<keyword evidence="1" id="KW-0732">Signal</keyword>
<evidence type="ECO:0000256" key="1">
    <source>
        <dbReference type="SAM" id="SignalP"/>
    </source>
</evidence>
<protein>
    <recommendedName>
        <fullName evidence="4">Secreted protein</fullName>
    </recommendedName>
</protein>
<gene>
    <name evidence="2" type="ORF">EBB59_04425</name>
</gene>
<comment type="caution">
    <text evidence="2">The sequence shown here is derived from an EMBL/GenBank/DDBJ whole genome shotgun (WGS) entry which is preliminary data.</text>
</comment>
<dbReference type="AlphaFoldDB" id="A0A3M2HUV4"/>
<dbReference type="Proteomes" id="UP000275012">
    <property type="component" value="Unassembled WGS sequence"/>
</dbReference>
<evidence type="ECO:0008006" key="4">
    <source>
        <dbReference type="Google" id="ProtNLM"/>
    </source>
</evidence>
<reference evidence="2 3" key="1">
    <citation type="submission" date="2018-10" db="EMBL/GenBank/DDBJ databases">
        <title>Proposal of Lysobacter pythonis sp. nov. isolated from royal pythons (Python regius).</title>
        <authorList>
            <person name="Hans-Juergen B."/>
            <person name="Huptas C."/>
            <person name="Sandra B."/>
            <person name="Igor L."/>
            <person name="Joachim S."/>
            <person name="Siegfried S."/>
            <person name="Mareike W."/>
            <person name="Peter K."/>
        </authorList>
    </citation>
    <scope>NUCLEOTIDE SEQUENCE [LARGE SCALE GENOMIC DNA]</scope>
    <source>
        <strain evidence="2 3">4284/11</strain>
    </source>
</reference>
<sequence length="163" mass="18154">MKPLLAPLLASALVFSAPLHAQTPAPIEKRMSAEAFKAAGLDKLTPAELTRLNAWLSHAAADPTALERAREEGRREMVKKNRGFFDFGASEPIESRLSGEFRGFGRGKEYALENGQVWQQTDDTTLYGVREHNPEARIRPGMLGVWWLRVGNNATQAKVKRIK</sequence>
<keyword evidence="3" id="KW-1185">Reference proteome</keyword>
<feature type="signal peptide" evidence="1">
    <location>
        <begin position="1"/>
        <end position="21"/>
    </location>
</feature>